<dbReference type="RefSeq" id="WP_169080747.1">
    <property type="nucleotide sequence ID" value="NZ_JAAIIF010000017.1"/>
</dbReference>
<reference evidence="1 2" key="1">
    <citation type="submission" date="2020-02" db="EMBL/GenBank/DDBJ databases">
        <title>Characterization of phylogenetic diversity of novel bifidobacterial species isolated in Czech ZOOs.</title>
        <authorList>
            <person name="Lugli G.A."/>
            <person name="Vera N.B."/>
            <person name="Ventura M."/>
        </authorList>
    </citation>
    <scope>NUCLEOTIDE SEQUENCE [LARGE SCALE GENOMIC DNA]</scope>
    <source>
        <strain evidence="1 2">DSM 109960</strain>
    </source>
</reference>
<dbReference type="AlphaFoldDB" id="A0A7Y0EUW6"/>
<evidence type="ECO:0000313" key="1">
    <source>
        <dbReference type="EMBL" id="NMM96860.1"/>
    </source>
</evidence>
<organism evidence="1 2">
    <name type="scientific">Bifidobacterium erythrocebi</name>
    <dbReference type="NCBI Taxonomy" id="2675325"/>
    <lineage>
        <taxon>Bacteria</taxon>
        <taxon>Bacillati</taxon>
        <taxon>Actinomycetota</taxon>
        <taxon>Actinomycetes</taxon>
        <taxon>Bifidobacteriales</taxon>
        <taxon>Bifidobacteriaceae</taxon>
        <taxon>Bifidobacterium</taxon>
    </lineage>
</organism>
<dbReference type="Proteomes" id="UP000529710">
    <property type="component" value="Unassembled WGS sequence"/>
</dbReference>
<evidence type="ECO:0008006" key="3">
    <source>
        <dbReference type="Google" id="ProtNLM"/>
    </source>
</evidence>
<name>A0A7Y0EUW6_9BIFI</name>
<protein>
    <recommendedName>
        <fullName evidence="3">DUF3800 domain-containing protein</fullName>
    </recommendedName>
</protein>
<comment type="caution">
    <text evidence="1">The sequence shown here is derived from an EMBL/GenBank/DDBJ whole genome shotgun (WGS) entry which is preliminary data.</text>
</comment>
<sequence length="288" mass="33443">MTKNRELSIFIDESGELSAPCQLNSCKDAFYVVSLVFHNQHADISGLVDQLNYGLENMKIPCISRNHALHSYNLIRGERPYQPLSLQERRKLFNKTVDFANACAKVGISGRICIIDRRQYCDPNPARNGECQMPESGRKTMEDAIRDWLDDFICNNRDSLRTFDTIKVYYDNGQKWLGDLIHESFNRNVVEDELVFKEKVSPSQYKLFQVADLLCTYSLLREKRAVSDYTKTDMRFFDASFRNRRRGGDTKRDGTTKQSCDTTAMDKQIDILARRFRNLTENPIPRAY</sequence>
<evidence type="ECO:0000313" key="2">
    <source>
        <dbReference type="Proteomes" id="UP000529710"/>
    </source>
</evidence>
<dbReference type="EMBL" id="JAAIIF010000017">
    <property type="protein sequence ID" value="NMM96860.1"/>
    <property type="molecule type" value="Genomic_DNA"/>
</dbReference>
<proteinExistence type="predicted"/>
<gene>
    <name evidence="1" type="ORF">G1C98_1596</name>
</gene>
<accession>A0A7Y0EUW6</accession>
<keyword evidence="2" id="KW-1185">Reference proteome</keyword>